<keyword evidence="2" id="KW-1185">Reference proteome</keyword>
<accession>A0ABS8UN82</accession>
<evidence type="ECO:0000313" key="2">
    <source>
        <dbReference type="Proteomes" id="UP000823775"/>
    </source>
</evidence>
<organism evidence="1 2">
    <name type="scientific">Datura stramonium</name>
    <name type="common">Jimsonweed</name>
    <name type="synonym">Common thornapple</name>
    <dbReference type="NCBI Taxonomy" id="4076"/>
    <lineage>
        <taxon>Eukaryota</taxon>
        <taxon>Viridiplantae</taxon>
        <taxon>Streptophyta</taxon>
        <taxon>Embryophyta</taxon>
        <taxon>Tracheophyta</taxon>
        <taxon>Spermatophyta</taxon>
        <taxon>Magnoliopsida</taxon>
        <taxon>eudicotyledons</taxon>
        <taxon>Gunneridae</taxon>
        <taxon>Pentapetalae</taxon>
        <taxon>asterids</taxon>
        <taxon>lamiids</taxon>
        <taxon>Solanales</taxon>
        <taxon>Solanaceae</taxon>
        <taxon>Solanoideae</taxon>
        <taxon>Datureae</taxon>
        <taxon>Datura</taxon>
    </lineage>
</organism>
<evidence type="ECO:0000313" key="1">
    <source>
        <dbReference type="EMBL" id="MCD9560364.1"/>
    </source>
</evidence>
<reference evidence="1 2" key="1">
    <citation type="journal article" date="2021" name="BMC Genomics">
        <title>Datura genome reveals duplications of psychoactive alkaloid biosynthetic genes and high mutation rate following tissue culture.</title>
        <authorList>
            <person name="Rajewski A."/>
            <person name="Carter-House D."/>
            <person name="Stajich J."/>
            <person name="Litt A."/>
        </authorList>
    </citation>
    <scope>NUCLEOTIDE SEQUENCE [LARGE SCALE GENOMIC DNA]</scope>
    <source>
        <strain evidence="1">AR-01</strain>
    </source>
</reference>
<proteinExistence type="predicted"/>
<protein>
    <submittedName>
        <fullName evidence="1">Uncharacterized protein</fullName>
    </submittedName>
</protein>
<gene>
    <name evidence="1" type="ORF">HAX54_018987</name>
</gene>
<dbReference type="EMBL" id="JACEIK010002307">
    <property type="protein sequence ID" value="MCD9560364.1"/>
    <property type="molecule type" value="Genomic_DNA"/>
</dbReference>
<dbReference type="Proteomes" id="UP000823775">
    <property type="component" value="Unassembled WGS sequence"/>
</dbReference>
<name>A0ABS8UN82_DATST</name>
<sequence>MSQMASVSRGRLAGKSCMSGMIAVGVLSHACRPHAVAAVSRRVVGAAVLVAGRCQAQHAGVLPCMPGRPKVPILSPSLAPSRALVNVAWPPKLGKLAANLVDLSSEGDCE</sequence>
<comment type="caution">
    <text evidence="1">The sequence shown here is derived from an EMBL/GenBank/DDBJ whole genome shotgun (WGS) entry which is preliminary data.</text>
</comment>